<gene>
    <name evidence="3" type="ORF">NHX12_003517</name>
</gene>
<dbReference type="GO" id="GO:0005737">
    <property type="term" value="C:cytoplasm"/>
    <property type="evidence" value="ECO:0007669"/>
    <property type="project" value="InterPro"/>
</dbReference>
<evidence type="ECO:0000256" key="1">
    <source>
        <dbReference type="SAM" id="MobiDB-lite"/>
    </source>
</evidence>
<dbReference type="GO" id="GO:0006915">
    <property type="term" value="P:apoptotic process"/>
    <property type="evidence" value="ECO:0007669"/>
    <property type="project" value="TreeGrafter"/>
</dbReference>
<proteinExistence type="predicted"/>
<dbReference type="EMBL" id="JANIIK010000110">
    <property type="protein sequence ID" value="KAJ3597117.1"/>
    <property type="molecule type" value="Genomic_DNA"/>
</dbReference>
<dbReference type="AlphaFoldDB" id="A0A9Q0IE80"/>
<evidence type="ECO:0000313" key="4">
    <source>
        <dbReference type="Proteomes" id="UP001148018"/>
    </source>
</evidence>
<dbReference type="InterPro" id="IPR007320">
    <property type="entry name" value="PDCD2_C"/>
</dbReference>
<keyword evidence="4" id="KW-1185">Reference proteome</keyword>
<reference evidence="3" key="1">
    <citation type="submission" date="2022-07" db="EMBL/GenBank/DDBJ databases">
        <title>Chromosome-level genome of Muraenolepis orangiensis.</title>
        <authorList>
            <person name="Kim J."/>
        </authorList>
    </citation>
    <scope>NUCLEOTIDE SEQUENCE</scope>
    <source>
        <strain evidence="3">KU_S4_2022</strain>
        <tissue evidence="3">Muscle</tissue>
    </source>
</reference>
<evidence type="ECO:0000259" key="2">
    <source>
        <dbReference type="Pfam" id="PF04194"/>
    </source>
</evidence>
<feature type="region of interest" description="Disordered" evidence="1">
    <location>
        <begin position="228"/>
        <end position="253"/>
    </location>
</feature>
<dbReference type="Proteomes" id="UP001148018">
    <property type="component" value="Unassembled WGS sequence"/>
</dbReference>
<evidence type="ECO:0000313" key="3">
    <source>
        <dbReference type="EMBL" id="KAJ3597117.1"/>
    </source>
</evidence>
<dbReference type="OrthoDB" id="366284at2759"/>
<sequence length="374" mass="40099">MAAAGEEVVLIGLCDGEADPQKYPSSWSTNKIGGSPDVYPGASRLSPDCSLCGAPLVHVVQVYGPLEGSPYHRTLQLFACAGPACSGQPRAWRLFRSQALETEVNPAGSRSVGPGLVHPLPLATDWCDAADDWGVEEGDGGMEEGDGGVSTHEAPLHVVEETPVLLPLTSEVDVGLQRLSLRGDDPEEPRGDAPVLRGFFISVVEESELRGEADGMEHAQRLLREYESREGVSAGSTGAPGGEVVSSSGEKYEKSRARHGDEAFRRFMKRVSLCPEQVLRYSWGGEPLFLSDPPSDMAHIVPACGSCGGRRTFELQLMPALVSLLHTCRGSTLEFGTVLVFTCRGSCWTPPGSGGSPREEFVFLQEDPDQQLFT</sequence>
<name>A0A9Q0IE80_9TELE</name>
<comment type="caution">
    <text evidence="3">The sequence shown here is derived from an EMBL/GenBank/DDBJ whole genome shotgun (WGS) entry which is preliminary data.</text>
</comment>
<dbReference type="PANTHER" id="PTHR46421">
    <property type="entry name" value="PROGRAMMED CELL DEATH PROTEIN 2-LIKE"/>
    <property type="match status" value="1"/>
</dbReference>
<dbReference type="Pfam" id="PF04194">
    <property type="entry name" value="PDCD2_C"/>
    <property type="match status" value="1"/>
</dbReference>
<protein>
    <recommendedName>
        <fullName evidence="2">Programmed cell death protein 2 C-terminal domain-containing protein</fullName>
    </recommendedName>
</protein>
<feature type="domain" description="Programmed cell death protein 2 C-terminal" evidence="2">
    <location>
        <begin position="261"/>
        <end position="366"/>
    </location>
</feature>
<accession>A0A9Q0IE80</accession>
<organism evidence="3 4">
    <name type="scientific">Muraenolepis orangiensis</name>
    <name type="common">Patagonian moray cod</name>
    <dbReference type="NCBI Taxonomy" id="630683"/>
    <lineage>
        <taxon>Eukaryota</taxon>
        <taxon>Metazoa</taxon>
        <taxon>Chordata</taxon>
        <taxon>Craniata</taxon>
        <taxon>Vertebrata</taxon>
        <taxon>Euteleostomi</taxon>
        <taxon>Actinopterygii</taxon>
        <taxon>Neopterygii</taxon>
        <taxon>Teleostei</taxon>
        <taxon>Neoteleostei</taxon>
        <taxon>Acanthomorphata</taxon>
        <taxon>Zeiogadaria</taxon>
        <taxon>Gadariae</taxon>
        <taxon>Gadiformes</taxon>
        <taxon>Muraenolepidoidei</taxon>
        <taxon>Muraenolepididae</taxon>
        <taxon>Muraenolepis</taxon>
    </lineage>
</organism>
<dbReference type="PANTHER" id="PTHR46421:SF1">
    <property type="entry name" value="PROGRAMMED CELL DEATH PROTEIN 2-LIKE"/>
    <property type="match status" value="1"/>
</dbReference>
<dbReference type="InterPro" id="IPR052815">
    <property type="entry name" value="PDCD2-like_regulator"/>
</dbReference>